<dbReference type="STRING" id="1432307.W9C253"/>
<reference evidence="10 11" key="1">
    <citation type="journal article" date="2014" name="Genome Announc.">
        <title>Draft genome sequence of Sclerotinia borealis, a psychrophilic plant pathogenic fungus.</title>
        <authorList>
            <person name="Mardanov A.V."/>
            <person name="Beletsky A.V."/>
            <person name="Kadnikov V.V."/>
            <person name="Ignatov A.N."/>
            <person name="Ravin N.V."/>
        </authorList>
    </citation>
    <scope>NUCLEOTIDE SEQUENCE [LARGE SCALE GENOMIC DNA]</scope>
    <source>
        <strain evidence="11">F-4157</strain>
    </source>
</reference>
<accession>W9C253</accession>
<dbReference type="AlphaFoldDB" id="W9C253"/>
<protein>
    <recommendedName>
        <fullName evidence="8">Carboxylic ester hydrolase</fullName>
        <ecNumber evidence="8">3.1.1.-</ecNumber>
    </recommendedName>
</protein>
<dbReference type="OrthoDB" id="408631at2759"/>
<organism evidence="10 11">
    <name type="scientific">Sclerotinia borealis (strain F-4128)</name>
    <dbReference type="NCBI Taxonomy" id="1432307"/>
    <lineage>
        <taxon>Eukaryota</taxon>
        <taxon>Fungi</taxon>
        <taxon>Dikarya</taxon>
        <taxon>Ascomycota</taxon>
        <taxon>Pezizomycotina</taxon>
        <taxon>Leotiomycetes</taxon>
        <taxon>Helotiales</taxon>
        <taxon>Sclerotiniaceae</taxon>
        <taxon>Sclerotinia</taxon>
    </lineage>
</organism>
<comment type="subcellular location">
    <subcellularLocation>
        <location evidence="1">Secreted</location>
    </subcellularLocation>
</comment>
<dbReference type="FunFam" id="3.40.50.1820:FF:000213">
    <property type="entry name" value="Carboxylic ester hydrolase"/>
    <property type="match status" value="1"/>
</dbReference>
<keyword evidence="11" id="KW-1185">Reference proteome</keyword>
<gene>
    <name evidence="10" type="ORF">SBOR_8764</name>
</gene>
<evidence type="ECO:0000256" key="6">
    <source>
        <dbReference type="ARBA" id="ARBA00023098"/>
    </source>
</evidence>
<keyword evidence="6" id="KW-0443">Lipid metabolism</keyword>
<dbReference type="InterPro" id="IPR002018">
    <property type="entry name" value="CarbesteraseB"/>
</dbReference>
<proteinExistence type="inferred from homology"/>
<keyword evidence="5 8" id="KW-0378">Hydrolase</keyword>
<dbReference type="HOGENOM" id="CLU_006586_10_6_1"/>
<dbReference type="Gene3D" id="3.40.50.1820">
    <property type="entry name" value="alpha/beta hydrolase"/>
    <property type="match status" value="1"/>
</dbReference>
<dbReference type="EC" id="3.1.1.-" evidence="8"/>
<keyword evidence="3" id="KW-0964">Secreted</keyword>
<evidence type="ECO:0000313" key="10">
    <source>
        <dbReference type="EMBL" id="ESZ90847.1"/>
    </source>
</evidence>
<evidence type="ECO:0000259" key="9">
    <source>
        <dbReference type="Pfam" id="PF00135"/>
    </source>
</evidence>
<dbReference type="InterPro" id="IPR019826">
    <property type="entry name" value="Carboxylesterase_B_AS"/>
</dbReference>
<dbReference type="InterPro" id="IPR029058">
    <property type="entry name" value="AB_hydrolase_fold"/>
</dbReference>
<evidence type="ECO:0000256" key="3">
    <source>
        <dbReference type="ARBA" id="ARBA00022525"/>
    </source>
</evidence>
<dbReference type="PANTHER" id="PTHR11559">
    <property type="entry name" value="CARBOXYLESTERASE"/>
    <property type="match status" value="1"/>
</dbReference>
<evidence type="ECO:0000256" key="2">
    <source>
        <dbReference type="ARBA" id="ARBA00005964"/>
    </source>
</evidence>
<dbReference type="ESTHER" id="9helo-w9c253">
    <property type="family name" value="Fungal_carboxylesterase_lipase"/>
</dbReference>
<evidence type="ECO:0000256" key="1">
    <source>
        <dbReference type="ARBA" id="ARBA00004613"/>
    </source>
</evidence>
<feature type="domain" description="Carboxylesterase type B" evidence="9">
    <location>
        <begin position="28"/>
        <end position="548"/>
    </location>
</feature>
<keyword evidence="7" id="KW-0325">Glycoprotein</keyword>
<keyword evidence="4 8" id="KW-0732">Signal</keyword>
<comment type="similarity">
    <text evidence="2 8">Belongs to the type-B carboxylesterase/lipase family.</text>
</comment>
<evidence type="ECO:0000256" key="8">
    <source>
        <dbReference type="RuleBase" id="RU361235"/>
    </source>
</evidence>
<comment type="caution">
    <text evidence="10">The sequence shown here is derived from an EMBL/GenBank/DDBJ whole genome shotgun (WGS) entry which is preliminary data.</text>
</comment>
<dbReference type="PROSITE" id="PS00122">
    <property type="entry name" value="CARBOXYLESTERASE_B_1"/>
    <property type="match status" value="1"/>
</dbReference>
<dbReference type="SUPFAM" id="SSF53474">
    <property type="entry name" value="alpha/beta-Hydrolases"/>
    <property type="match status" value="1"/>
</dbReference>
<dbReference type="GO" id="GO:0005576">
    <property type="term" value="C:extracellular region"/>
    <property type="evidence" value="ECO:0007669"/>
    <property type="project" value="UniProtKB-SubCell"/>
</dbReference>
<evidence type="ECO:0000313" key="11">
    <source>
        <dbReference type="Proteomes" id="UP000019487"/>
    </source>
</evidence>
<evidence type="ECO:0000256" key="5">
    <source>
        <dbReference type="ARBA" id="ARBA00022801"/>
    </source>
</evidence>
<dbReference type="Pfam" id="PF00135">
    <property type="entry name" value="COesterase"/>
    <property type="match status" value="1"/>
</dbReference>
<dbReference type="Proteomes" id="UP000019487">
    <property type="component" value="Unassembled WGS sequence"/>
</dbReference>
<sequence length="572" mass="61245">MYLLSLAISFLISVSSALPAPEKRQVAPSVQLSYANIIGTGSTGIDTFKGIPYAQPPIGSLRLKPPQRITSHLGTIQATDIPTACPQGSKSAPASLPLDVRANLFPRLVSEASTPIGEDCLTINVQRPSNSTKNSKLPVLFWIYGGAFQGGSTQSFDASQLLQTSISNHQPIIYVAVNYRLGGFGFLGGSEILRDGSSNLGLLDQRLGLQWVADNIAAFGGDPDKVTIWGESAGSISAFDQMALYGGQYHYKDKPLFRGAIMDSGSITPADPVDSPRAQSVYNQVVLASGCANSTHTLTCLRNLPYDKFLSATLSLPSLSSYNSIAIPYLPRPDHHGGVLPLSPELLASQGLFAPIPFIIGDQEDEGTVFSFGPSNLSTTADLENYFHTIIFPDATSSQISTLISSYPDDPASGSPFGTGAANNVYPQYKRLAALVGDLSFTLSRRLFLSYALAAHPLTSSYSYLASYGYGTPVVGTSHGSDVAITYGETLGFPQESIQDYYINFVNTLDPNGKGWTGENDSSTGNGTLQWPIWGKGRQMVNLGKTQNTLMTDDFRENQFGAIREMVGSLHL</sequence>
<name>W9C253_SCLBF</name>
<evidence type="ECO:0000256" key="7">
    <source>
        <dbReference type="ARBA" id="ARBA00023180"/>
    </source>
</evidence>
<dbReference type="EMBL" id="AYSA01000570">
    <property type="protein sequence ID" value="ESZ90847.1"/>
    <property type="molecule type" value="Genomic_DNA"/>
</dbReference>
<feature type="signal peptide" evidence="8">
    <location>
        <begin position="1"/>
        <end position="17"/>
    </location>
</feature>
<dbReference type="GO" id="GO:0016787">
    <property type="term" value="F:hydrolase activity"/>
    <property type="evidence" value="ECO:0007669"/>
    <property type="project" value="UniProtKB-KW"/>
</dbReference>
<evidence type="ECO:0000256" key="4">
    <source>
        <dbReference type="ARBA" id="ARBA00022729"/>
    </source>
</evidence>
<feature type="chain" id="PRO_5005151541" description="Carboxylic ester hydrolase" evidence="8">
    <location>
        <begin position="18"/>
        <end position="572"/>
    </location>
</feature>
<dbReference type="GO" id="GO:0006629">
    <property type="term" value="P:lipid metabolic process"/>
    <property type="evidence" value="ECO:0007669"/>
    <property type="project" value="UniProtKB-KW"/>
</dbReference>
<dbReference type="InterPro" id="IPR050309">
    <property type="entry name" value="Type-B_Carboxylest/Lipase"/>
</dbReference>